<sequence>MKIFLTLCLSMFIVSNTMGQLFVNDIPIDTLNTPFCQLICENAEPLSKARILIDFGQSFVDNGINRQKFMDAAKKAITFNSNVDALNFMVRHGWELASFKMRGDKFIYLLQRKKRPN</sequence>
<gene>
    <name evidence="2" type="ORF">IC229_21715</name>
</gene>
<accession>A0A926Y3C8</accession>
<evidence type="ECO:0000313" key="3">
    <source>
        <dbReference type="Proteomes" id="UP000598820"/>
    </source>
</evidence>
<organism evidence="2 3">
    <name type="scientific">Spirosoma profusum</name>
    <dbReference type="NCBI Taxonomy" id="2771354"/>
    <lineage>
        <taxon>Bacteria</taxon>
        <taxon>Pseudomonadati</taxon>
        <taxon>Bacteroidota</taxon>
        <taxon>Cytophagia</taxon>
        <taxon>Cytophagales</taxon>
        <taxon>Cytophagaceae</taxon>
        <taxon>Spirosoma</taxon>
    </lineage>
</organism>
<keyword evidence="3" id="KW-1185">Reference proteome</keyword>
<evidence type="ECO:0000256" key="1">
    <source>
        <dbReference type="SAM" id="SignalP"/>
    </source>
</evidence>
<protein>
    <submittedName>
        <fullName evidence="2">Uncharacterized protein</fullName>
    </submittedName>
</protein>
<keyword evidence="1" id="KW-0732">Signal</keyword>
<feature type="signal peptide" evidence="1">
    <location>
        <begin position="1"/>
        <end position="19"/>
    </location>
</feature>
<feature type="chain" id="PRO_5036862486" evidence="1">
    <location>
        <begin position="20"/>
        <end position="117"/>
    </location>
</feature>
<name>A0A926Y3C8_9BACT</name>
<evidence type="ECO:0000313" key="2">
    <source>
        <dbReference type="EMBL" id="MBD2703278.1"/>
    </source>
</evidence>
<dbReference type="Proteomes" id="UP000598820">
    <property type="component" value="Unassembled WGS sequence"/>
</dbReference>
<dbReference type="RefSeq" id="WP_190889123.1">
    <property type="nucleotide sequence ID" value="NZ_JACWZY010000020.1"/>
</dbReference>
<reference evidence="2" key="1">
    <citation type="submission" date="2020-09" db="EMBL/GenBank/DDBJ databases">
        <authorList>
            <person name="Kim M.K."/>
        </authorList>
    </citation>
    <scope>NUCLEOTIDE SEQUENCE</scope>
    <source>
        <strain evidence="2">BT702</strain>
    </source>
</reference>
<comment type="caution">
    <text evidence="2">The sequence shown here is derived from an EMBL/GenBank/DDBJ whole genome shotgun (WGS) entry which is preliminary data.</text>
</comment>
<proteinExistence type="predicted"/>
<dbReference type="EMBL" id="JACWZY010000020">
    <property type="protein sequence ID" value="MBD2703278.1"/>
    <property type="molecule type" value="Genomic_DNA"/>
</dbReference>
<dbReference type="AlphaFoldDB" id="A0A926Y3C8"/>